<dbReference type="Proteomes" id="UP000218209">
    <property type="component" value="Unassembled WGS sequence"/>
</dbReference>
<dbReference type="Pfam" id="PF09826">
    <property type="entry name" value="Beta_propel"/>
    <property type="match status" value="1"/>
</dbReference>
<evidence type="ECO:0000313" key="2">
    <source>
        <dbReference type="Proteomes" id="UP000218209"/>
    </source>
</evidence>
<name>A0A1X6P8Q3_PORUM</name>
<sequence>MDARRVRRAVAAAVVAAAASAAVVLSVAAGTAAAGGTPSVSLPATPLLGVVRATGAAAGSTSAALKSFGSCRWLADYFRTEVSSREMLCRIWGCYRRGIRARPNVIAATSTNVQVEGVDEPDIIKGNGSVQYLVSKGNFYVLAVRGRGAEAVRVGSVKVGQAKALLADGSSMLVIGRPARVNEGPDAGWTVTRLTRVDASTLEAPVITSTVDVQGRIVASRSIGGTARLVIKTNILPALSEKVQPLDNLTAVSEFVAALPGEAWAPSYTLRRFPVGGGEPTVTTAPLASCARTYRPREFEGWVITTVLALPVDEVASAGDFGSAAELPGGVAVVSGAGVIYASRKAVYVTSQRSGTSFRPQTDVHAFSIEGPSAVYVASTNLAGRLLNQWAFYQRRDILFVATTLSPRSRVASSSTLSALKVQGRTFTTVGTVPRIGVGEAITAVRYLGDLAFVVTFREVDPLYAIDLRDPSRMVTLGALKVPGFSRYLQPLAPGLLLGLGVSVRPGLRVAKASLFRVPSAATVDNDTRLGELAVWTPPPIAGRPLSYGSAWQADTDHRAFLYLPARRLIIAPMDVRDREGGRTEATLLRVAPDGAGFTLVARVTHKNAGKPAGRITRAVVIDGRYLWTVAPGGVEVRDLDTLLVTSRAEL</sequence>
<evidence type="ECO:0000313" key="1">
    <source>
        <dbReference type="EMBL" id="OSX77197.1"/>
    </source>
</evidence>
<reference evidence="1 2" key="1">
    <citation type="submission" date="2017-03" db="EMBL/GenBank/DDBJ databases">
        <title>WGS assembly of Porphyra umbilicalis.</title>
        <authorList>
            <person name="Brawley S.H."/>
            <person name="Blouin N.A."/>
            <person name="Ficko-Blean E."/>
            <person name="Wheeler G.L."/>
            <person name="Lohr M."/>
            <person name="Goodson H.V."/>
            <person name="Jenkins J.W."/>
            <person name="Blaby-Haas C.E."/>
            <person name="Helliwell K.E."/>
            <person name="Chan C."/>
            <person name="Marriage T."/>
            <person name="Bhattacharya D."/>
            <person name="Klein A.S."/>
            <person name="Badis Y."/>
            <person name="Brodie J."/>
            <person name="Cao Y."/>
            <person name="Collen J."/>
            <person name="Dittami S.M."/>
            <person name="Gachon C.M."/>
            <person name="Green B.R."/>
            <person name="Karpowicz S."/>
            <person name="Kim J.W."/>
            <person name="Kudahl U."/>
            <person name="Lin S."/>
            <person name="Michel G."/>
            <person name="Mittag M."/>
            <person name="Olson B.J."/>
            <person name="Pangilinan J."/>
            <person name="Peng Y."/>
            <person name="Qiu H."/>
            <person name="Shu S."/>
            <person name="Singer J.T."/>
            <person name="Smith A.G."/>
            <person name="Sprecher B.N."/>
            <person name="Wagner V."/>
            <person name="Wang W."/>
            <person name="Wang Z.-Y."/>
            <person name="Yan J."/>
            <person name="Yarish C."/>
            <person name="Zoeuner-Riek S."/>
            <person name="Zhuang Y."/>
            <person name="Zou Y."/>
            <person name="Lindquist E.A."/>
            <person name="Grimwood J."/>
            <person name="Barry K."/>
            <person name="Rokhsar D.S."/>
            <person name="Schmutz J."/>
            <person name="Stiller J.W."/>
            <person name="Grossman A.R."/>
            <person name="Prochnik S.E."/>
        </authorList>
    </citation>
    <scope>NUCLEOTIDE SEQUENCE [LARGE SCALE GENOMIC DNA]</scope>
    <source>
        <strain evidence="1">4086291</strain>
    </source>
</reference>
<protein>
    <submittedName>
        <fullName evidence="1">Uncharacterized protein</fullName>
    </submittedName>
</protein>
<proteinExistence type="predicted"/>
<keyword evidence="2" id="KW-1185">Reference proteome</keyword>
<dbReference type="AlphaFoldDB" id="A0A1X6P8Q3"/>
<accession>A0A1X6P8Q3</accession>
<gene>
    <name evidence="1" type="ORF">BU14_0158s0002</name>
</gene>
<dbReference type="EMBL" id="KV918844">
    <property type="protein sequence ID" value="OSX77197.1"/>
    <property type="molecule type" value="Genomic_DNA"/>
</dbReference>
<organism evidence="1 2">
    <name type="scientific">Porphyra umbilicalis</name>
    <name type="common">Purple laver</name>
    <name type="synonym">Red alga</name>
    <dbReference type="NCBI Taxonomy" id="2786"/>
    <lineage>
        <taxon>Eukaryota</taxon>
        <taxon>Rhodophyta</taxon>
        <taxon>Bangiophyceae</taxon>
        <taxon>Bangiales</taxon>
        <taxon>Bangiaceae</taxon>
        <taxon>Porphyra</taxon>
    </lineage>
</organism>
<dbReference type="InterPro" id="IPR019198">
    <property type="entry name" value="Beta_propeller_containing"/>
</dbReference>
<dbReference type="OrthoDB" id="10264491at2759"/>